<dbReference type="Gene3D" id="3.10.290.30">
    <property type="entry name" value="MM3350-like"/>
    <property type="match status" value="1"/>
</dbReference>
<evidence type="ECO:0000313" key="2">
    <source>
        <dbReference type="EMBL" id="CAH1577430.1"/>
    </source>
</evidence>
<gene>
    <name evidence="2" type="ORF">THF1A12_1420001</name>
</gene>
<feature type="domain" description="Plasmid pRiA4b Orf3-like" evidence="1">
    <location>
        <begin position="3"/>
        <end position="136"/>
    </location>
</feature>
<evidence type="ECO:0000313" key="3">
    <source>
        <dbReference type="Proteomes" id="UP001295462"/>
    </source>
</evidence>
<dbReference type="InterPro" id="IPR012912">
    <property type="entry name" value="Plasmid_pRiA4b_Orf3-like"/>
</dbReference>
<dbReference type="InterPro" id="IPR024047">
    <property type="entry name" value="MM3350-like_sf"/>
</dbReference>
<reference evidence="2" key="1">
    <citation type="submission" date="2022-01" db="EMBL/GenBank/DDBJ databases">
        <authorList>
            <person name="Lagorce A."/>
        </authorList>
    </citation>
    <scope>NUCLEOTIDE SEQUENCE</scope>
    <source>
        <strain evidence="2">Th15_F1_A12</strain>
    </source>
</reference>
<dbReference type="EMBL" id="CAKMUD010000049">
    <property type="protein sequence ID" value="CAH1577430.1"/>
    <property type="molecule type" value="Genomic_DNA"/>
</dbReference>
<comment type="caution">
    <text evidence="2">The sequence shown here is derived from an EMBL/GenBank/DDBJ whole genome shotgun (WGS) entry which is preliminary data.</text>
</comment>
<dbReference type="RefSeq" id="WP_409588396.1">
    <property type="nucleotide sequence ID" value="NZ_CAKMTZ010000044.1"/>
</dbReference>
<dbReference type="Pfam" id="PF07929">
    <property type="entry name" value="PRiA4_ORF3"/>
    <property type="match status" value="1"/>
</dbReference>
<evidence type="ECO:0000259" key="1">
    <source>
        <dbReference type="Pfam" id="PF07929"/>
    </source>
</evidence>
<sequence length="154" mass="17826">MKTYTIKVALRDVSPMVWRRFRLASDTSLAYLHFIIQIAHGWDDEYLHKFRIYGKDYGIYHEGGIAFSDNPFHVTLETLKLEVGDRFTYEYNFFESWLHDIRVEEIKDNCSKKVPSCLGGNNIPGVTAFEEMDKMLEFAQALAEADDSTTIGEL</sequence>
<dbReference type="PANTHER" id="PTHR41878">
    <property type="entry name" value="LEXA REPRESSOR-RELATED"/>
    <property type="match status" value="1"/>
</dbReference>
<name>A0AAU9QKB8_9VIBR</name>
<accession>A0AAU9QKB8</accession>
<dbReference type="PANTHER" id="PTHR41878:SF1">
    <property type="entry name" value="TNPR PROTEIN"/>
    <property type="match status" value="1"/>
</dbReference>
<protein>
    <recommendedName>
        <fullName evidence="1">Plasmid pRiA4b Orf3-like domain-containing protein</fullName>
    </recommendedName>
</protein>
<organism evidence="2 3">
    <name type="scientific">Vibrio jasicida</name>
    <dbReference type="NCBI Taxonomy" id="766224"/>
    <lineage>
        <taxon>Bacteria</taxon>
        <taxon>Pseudomonadati</taxon>
        <taxon>Pseudomonadota</taxon>
        <taxon>Gammaproteobacteria</taxon>
        <taxon>Vibrionales</taxon>
        <taxon>Vibrionaceae</taxon>
        <taxon>Vibrio</taxon>
    </lineage>
</organism>
<dbReference type="Proteomes" id="UP001295462">
    <property type="component" value="Unassembled WGS sequence"/>
</dbReference>
<proteinExistence type="predicted"/>
<dbReference type="SUPFAM" id="SSF159941">
    <property type="entry name" value="MM3350-like"/>
    <property type="match status" value="1"/>
</dbReference>
<dbReference type="AlphaFoldDB" id="A0AAU9QKB8"/>